<dbReference type="EMBL" id="CP002869">
    <property type="protein sequence ID" value="AEI42313.1"/>
    <property type="molecule type" value="Genomic_DNA"/>
</dbReference>
<protein>
    <submittedName>
        <fullName evidence="1">Uncharacterized protein</fullName>
    </submittedName>
</protein>
<reference evidence="1 2" key="2">
    <citation type="journal article" date="2013" name="Genome Announc.">
        <title>Genome Sequence of Growth-Improving Paenibacillus mucilaginosus Strain KNP414.</title>
        <authorList>
            <person name="Lu J.J."/>
            <person name="Wang J.F."/>
            <person name="Hu X.F."/>
        </authorList>
    </citation>
    <scope>NUCLEOTIDE SEQUENCE [LARGE SCALE GENOMIC DNA]</scope>
    <source>
        <strain evidence="1 2">KNP414</strain>
    </source>
</reference>
<dbReference type="KEGG" id="pms:KNP414_03774"/>
<dbReference type="HOGENOM" id="CLU_2881610_0_0_9"/>
<dbReference type="PATRIC" id="fig|1036673.3.peg.3464"/>
<accession>F8FHK5</accession>
<dbReference type="AlphaFoldDB" id="F8FHK5"/>
<organism evidence="1 2">
    <name type="scientific">Paenibacillus mucilaginosus (strain KNP414)</name>
    <dbReference type="NCBI Taxonomy" id="1036673"/>
    <lineage>
        <taxon>Bacteria</taxon>
        <taxon>Bacillati</taxon>
        <taxon>Bacillota</taxon>
        <taxon>Bacilli</taxon>
        <taxon>Bacillales</taxon>
        <taxon>Paenibacillaceae</taxon>
        <taxon>Paenibacillus</taxon>
    </lineage>
</organism>
<dbReference type="Proteomes" id="UP000006620">
    <property type="component" value="Chromosome"/>
</dbReference>
<reference evidence="2" key="1">
    <citation type="submission" date="2011-06" db="EMBL/GenBank/DDBJ databases">
        <title>Complete genome sequence of Paenibacillus mucilaginosus KNP414.</title>
        <authorList>
            <person name="Wang J."/>
            <person name="Hu S."/>
            <person name="Hu X."/>
            <person name="Zhang B."/>
            <person name="Dong D."/>
            <person name="Zhang S."/>
            <person name="Zhao K."/>
            <person name="Wu D."/>
        </authorList>
    </citation>
    <scope>NUCLEOTIDE SEQUENCE [LARGE SCALE GENOMIC DNA]</scope>
    <source>
        <strain evidence="2">KNP414</strain>
    </source>
</reference>
<proteinExistence type="predicted"/>
<sequence length="63" mass="7111">MHPSPSRMNERKVPSRSLYSKCSKRFLVQKSEILSIYGTFLGHSAYKKTPAPIGIRSTQTSLL</sequence>
<gene>
    <name evidence="1" type="ordered locus">KNP414_03774</name>
</gene>
<name>F8FHK5_PAEMK</name>
<evidence type="ECO:0000313" key="1">
    <source>
        <dbReference type="EMBL" id="AEI42313.1"/>
    </source>
</evidence>
<evidence type="ECO:0000313" key="2">
    <source>
        <dbReference type="Proteomes" id="UP000006620"/>
    </source>
</evidence>